<sequence length="97" mass="11284">IRPFTKKQRLRIRRKFAKEKPTILIGKNGATKEVVVEVTKQLKSSKVVKIKILKTALEQTTMKEITKELVDNTKSELIEARGHMLTLYKIMRYANNE</sequence>
<dbReference type="Pfam" id="PF01985">
    <property type="entry name" value="CRS1_YhbY"/>
    <property type="match status" value="1"/>
</dbReference>
<evidence type="ECO:0000259" key="2">
    <source>
        <dbReference type="PROSITE" id="PS51295"/>
    </source>
</evidence>
<organism evidence="3">
    <name type="scientific">marine sediment metagenome</name>
    <dbReference type="NCBI Taxonomy" id="412755"/>
    <lineage>
        <taxon>unclassified sequences</taxon>
        <taxon>metagenomes</taxon>
        <taxon>ecological metagenomes</taxon>
    </lineage>
</organism>
<dbReference type="SUPFAM" id="SSF75471">
    <property type="entry name" value="YhbY-like"/>
    <property type="match status" value="1"/>
</dbReference>
<evidence type="ECO:0000256" key="1">
    <source>
        <dbReference type="ARBA" id="ARBA00022884"/>
    </source>
</evidence>
<dbReference type="SMART" id="SM01103">
    <property type="entry name" value="CRS1_YhbY"/>
    <property type="match status" value="1"/>
</dbReference>
<name>X0V8U9_9ZZZZ</name>
<dbReference type="Gene3D" id="3.30.110.60">
    <property type="entry name" value="YhbY-like"/>
    <property type="match status" value="1"/>
</dbReference>
<dbReference type="PANTHER" id="PTHR40065">
    <property type="entry name" value="RNA-BINDING PROTEIN YHBY"/>
    <property type="match status" value="1"/>
</dbReference>
<gene>
    <name evidence="3" type="ORF">S01H1_24618</name>
</gene>
<dbReference type="GO" id="GO:0003723">
    <property type="term" value="F:RNA binding"/>
    <property type="evidence" value="ECO:0007669"/>
    <property type="project" value="UniProtKB-KW"/>
</dbReference>
<dbReference type="PANTHER" id="PTHR40065:SF3">
    <property type="entry name" value="RNA-BINDING PROTEIN YHBY"/>
    <property type="match status" value="1"/>
</dbReference>
<dbReference type="PROSITE" id="PS51295">
    <property type="entry name" value="CRM"/>
    <property type="match status" value="1"/>
</dbReference>
<accession>X0V8U9</accession>
<dbReference type="EMBL" id="BARS01014809">
    <property type="protein sequence ID" value="GAF97050.1"/>
    <property type="molecule type" value="Genomic_DNA"/>
</dbReference>
<dbReference type="AlphaFoldDB" id="X0V8U9"/>
<evidence type="ECO:0000313" key="3">
    <source>
        <dbReference type="EMBL" id="GAF97050.1"/>
    </source>
</evidence>
<feature type="non-terminal residue" evidence="3">
    <location>
        <position position="1"/>
    </location>
</feature>
<proteinExistence type="predicted"/>
<dbReference type="InterPro" id="IPR051925">
    <property type="entry name" value="RNA-binding_domain"/>
</dbReference>
<reference evidence="3" key="1">
    <citation type="journal article" date="2014" name="Front. Microbiol.">
        <title>High frequency of phylogenetically diverse reductive dehalogenase-homologous genes in deep subseafloor sedimentary metagenomes.</title>
        <authorList>
            <person name="Kawai M."/>
            <person name="Futagami T."/>
            <person name="Toyoda A."/>
            <person name="Takaki Y."/>
            <person name="Nishi S."/>
            <person name="Hori S."/>
            <person name="Arai W."/>
            <person name="Tsubouchi T."/>
            <person name="Morono Y."/>
            <person name="Uchiyama I."/>
            <person name="Ito T."/>
            <person name="Fujiyama A."/>
            <person name="Inagaki F."/>
            <person name="Takami H."/>
        </authorList>
    </citation>
    <scope>NUCLEOTIDE SEQUENCE</scope>
    <source>
        <strain evidence="3">Expedition CK06-06</strain>
    </source>
</reference>
<protein>
    <recommendedName>
        <fullName evidence="2">CRM domain-containing protein</fullName>
    </recommendedName>
</protein>
<comment type="caution">
    <text evidence="3">The sequence shown here is derived from an EMBL/GenBank/DDBJ whole genome shotgun (WGS) entry which is preliminary data.</text>
</comment>
<dbReference type="InterPro" id="IPR001890">
    <property type="entry name" value="RNA-binding_CRM"/>
</dbReference>
<dbReference type="InterPro" id="IPR035920">
    <property type="entry name" value="YhbY-like_sf"/>
</dbReference>
<keyword evidence="1" id="KW-0694">RNA-binding</keyword>
<feature type="domain" description="CRM" evidence="2">
    <location>
        <begin position="2"/>
        <end position="97"/>
    </location>
</feature>